<dbReference type="Proteomes" id="UP000006727">
    <property type="component" value="Chromosome 7"/>
</dbReference>
<dbReference type="InParanoid" id="A0A2K1KC33"/>
<organism evidence="2">
    <name type="scientific">Physcomitrium patens</name>
    <name type="common">Spreading-leaved earth moss</name>
    <name type="synonym">Physcomitrella patens</name>
    <dbReference type="NCBI Taxonomy" id="3218"/>
    <lineage>
        <taxon>Eukaryota</taxon>
        <taxon>Viridiplantae</taxon>
        <taxon>Streptophyta</taxon>
        <taxon>Embryophyta</taxon>
        <taxon>Bryophyta</taxon>
        <taxon>Bryophytina</taxon>
        <taxon>Bryopsida</taxon>
        <taxon>Funariidae</taxon>
        <taxon>Funariales</taxon>
        <taxon>Funariaceae</taxon>
        <taxon>Physcomitrium</taxon>
    </lineage>
</organism>
<reference evidence="3" key="3">
    <citation type="submission" date="2020-12" db="UniProtKB">
        <authorList>
            <consortium name="EnsemblPlants"/>
        </authorList>
    </citation>
    <scope>IDENTIFICATION</scope>
</reference>
<evidence type="ECO:0000313" key="4">
    <source>
        <dbReference type="Proteomes" id="UP000006727"/>
    </source>
</evidence>
<reference evidence="2 4" key="1">
    <citation type="journal article" date="2008" name="Science">
        <title>The Physcomitrella genome reveals evolutionary insights into the conquest of land by plants.</title>
        <authorList>
            <person name="Rensing S."/>
            <person name="Lang D."/>
            <person name="Zimmer A."/>
            <person name="Terry A."/>
            <person name="Salamov A."/>
            <person name="Shapiro H."/>
            <person name="Nishiyama T."/>
            <person name="Perroud P.-F."/>
            <person name="Lindquist E."/>
            <person name="Kamisugi Y."/>
            <person name="Tanahashi T."/>
            <person name="Sakakibara K."/>
            <person name="Fujita T."/>
            <person name="Oishi K."/>
            <person name="Shin-I T."/>
            <person name="Kuroki Y."/>
            <person name="Toyoda A."/>
            <person name="Suzuki Y."/>
            <person name="Hashimoto A."/>
            <person name="Yamaguchi K."/>
            <person name="Sugano A."/>
            <person name="Kohara Y."/>
            <person name="Fujiyama A."/>
            <person name="Anterola A."/>
            <person name="Aoki S."/>
            <person name="Ashton N."/>
            <person name="Barbazuk W.B."/>
            <person name="Barker E."/>
            <person name="Bennetzen J."/>
            <person name="Bezanilla M."/>
            <person name="Blankenship R."/>
            <person name="Cho S.H."/>
            <person name="Dutcher S."/>
            <person name="Estelle M."/>
            <person name="Fawcett J.A."/>
            <person name="Gundlach H."/>
            <person name="Hanada K."/>
            <person name="Heyl A."/>
            <person name="Hicks K.A."/>
            <person name="Hugh J."/>
            <person name="Lohr M."/>
            <person name="Mayer K."/>
            <person name="Melkozernov A."/>
            <person name="Murata T."/>
            <person name="Nelson D."/>
            <person name="Pils B."/>
            <person name="Prigge M."/>
            <person name="Reiss B."/>
            <person name="Renner T."/>
            <person name="Rombauts S."/>
            <person name="Rushton P."/>
            <person name="Sanderfoot A."/>
            <person name="Schween G."/>
            <person name="Shiu S.-H."/>
            <person name="Stueber K."/>
            <person name="Theodoulou F.L."/>
            <person name="Tu H."/>
            <person name="Van de Peer Y."/>
            <person name="Verrier P.J."/>
            <person name="Waters E."/>
            <person name="Wood A."/>
            <person name="Yang L."/>
            <person name="Cove D."/>
            <person name="Cuming A."/>
            <person name="Hasebe M."/>
            <person name="Lucas S."/>
            <person name="Mishler D.B."/>
            <person name="Reski R."/>
            <person name="Grigoriev I."/>
            <person name="Quatrano R.S."/>
            <person name="Boore J.L."/>
        </authorList>
    </citation>
    <scope>NUCLEOTIDE SEQUENCE [LARGE SCALE GENOMIC DNA]</scope>
    <source>
        <strain evidence="3 4">cv. Gransden 2004</strain>
    </source>
</reference>
<evidence type="ECO:0000313" key="2">
    <source>
        <dbReference type="EMBL" id="PNR51335.1"/>
    </source>
</evidence>
<proteinExistence type="predicted"/>
<sequence>MSTSSSLTIASSCAVRTCFVSNRLRIMRHACRSLGVLMWFMLLFFHVKASPWPETEPRSVEGPCSEHPHLPRTLTIAQTGSNLDIITSTSNIDMQSSPSSNGVSVATHDQVASSSSHAMNGEKLDNIVEMKDVVSEKDQTCKIETTTPYFLKRSHGHGYQYVDTGGSPLETALLKTPKLSNTGKLSFKHHSGPASLVADDQQEQAVEGSQYFGEEADINVAIQLYHRPSTTTDEDAGEFESELRKRRNPSESGSVPGAPSLGHNSIPDSVNSEESLHSPVESSTGFCYLSGASTTFQGHVQSEMDRLEFVEEGLESDKVSIRGISSDATEHVQVLAAKGSPGGGFASLDAKQLKNNLAKSSIAPISGSPSTGRNGVSSE</sequence>
<protein>
    <submittedName>
        <fullName evidence="2 3">Uncharacterized protein</fullName>
    </submittedName>
</protein>
<feature type="compositionally biased region" description="Polar residues" evidence="1">
    <location>
        <begin position="262"/>
        <end position="273"/>
    </location>
</feature>
<gene>
    <name evidence="2" type="ORF">PHYPA_010521</name>
</gene>
<feature type="region of interest" description="Disordered" evidence="1">
    <location>
        <begin position="228"/>
        <end position="282"/>
    </location>
</feature>
<dbReference type="Gramene" id="Pp3c7_18050V3.1">
    <property type="protein sequence ID" value="PAC:32925690.CDS.1"/>
    <property type="gene ID" value="Pp3c7_18050"/>
</dbReference>
<dbReference type="AlphaFoldDB" id="A0A2K1KC33"/>
<dbReference type="PaxDb" id="3218-PP1S2_645V6.1"/>
<name>A0A2K1KC33_PHYPA</name>
<evidence type="ECO:0000256" key="1">
    <source>
        <dbReference type="SAM" id="MobiDB-lite"/>
    </source>
</evidence>
<dbReference type="EnsemblPlants" id="Pp3c7_18050V3.1">
    <property type="protein sequence ID" value="PAC:32925690.CDS.1"/>
    <property type="gene ID" value="Pp3c7_18050"/>
</dbReference>
<keyword evidence="4" id="KW-1185">Reference proteome</keyword>
<accession>A0A2K1KC33</accession>
<dbReference type="EMBL" id="ABEU02000007">
    <property type="protein sequence ID" value="PNR51335.1"/>
    <property type="molecule type" value="Genomic_DNA"/>
</dbReference>
<evidence type="ECO:0000313" key="3">
    <source>
        <dbReference type="EnsemblPlants" id="PAC:32925690.CDS.1"/>
    </source>
</evidence>
<reference evidence="2 4" key="2">
    <citation type="journal article" date="2018" name="Plant J.">
        <title>The Physcomitrella patens chromosome-scale assembly reveals moss genome structure and evolution.</title>
        <authorList>
            <person name="Lang D."/>
            <person name="Ullrich K.K."/>
            <person name="Murat F."/>
            <person name="Fuchs J."/>
            <person name="Jenkins J."/>
            <person name="Haas F.B."/>
            <person name="Piednoel M."/>
            <person name="Gundlach H."/>
            <person name="Van Bel M."/>
            <person name="Meyberg R."/>
            <person name="Vives C."/>
            <person name="Morata J."/>
            <person name="Symeonidi A."/>
            <person name="Hiss M."/>
            <person name="Muchero W."/>
            <person name="Kamisugi Y."/>
            <person name="Saleh O."/>
            <person name="Blanc G."/>
            <person name="Decker E.L."/>
            <person name="van Gessel N."/>
            <person name="Grimwood J."/>
            <person name="Hayes R.D."/>
            <person name="Graham S.W."/>
            <person name="Gunter L.E."/>
            <person name="McDaniel S.F."/>
            <person name="Hoernstein S.N.W."/>
            <person name="Larsson A."/>
            <person name="Li F.W."/>
            <person name="Perroud P.F."/>
            <person name="Phillips J."/>
            <person name="Ranjan P."/>
            <person name="Rokshar D.S."/>
            <person name="Rothfels C.J."/>
            <person name="Schneider L."/>
            <person name="Shu S."/>
            <person name="Stevenson D.W."/>
            <person name="Thummler F."/>
            <person name="Tillich M."/>
            <person name="Villarreal Aguilar J.C."/>
            <person name="Widiez T."/>
            <person name="Wong G.K."/>
            <person name="Wymore A."/>
            <person name="Zhang Y."/>
            <person name="Zimmer A.D."/>
            <person name="Quatrano R.S."/>
            <person name="Mayer K.F.X."/>
            <person name="Goodstein D."/>
            <person name="Casacuberta J.M."/>
            <person name="Vandepoele K."/>
            <person name="Reski R."/>
            <person name="Cuming A.C."/>
            <person name="Tuskan G.A."/>
            <person name="Maumus F."/>
            <person name="Salse J."/>
            <person name="Schmutz J."/>
            <person name="Rensing S.A."/>
        </authorList>
    </citation>
    <scope>NUCLEOTIDE SEQUENCE [LARGE SCALE GENOMIC DNA]</scope>
    <source>
        <strain evidence="3 4">cv. Gransden 2004</strain>
    </source>
</reference>